<dbReference type="InterPro" id="IPR008533">
    <property type="entry name" value="DUF815"/>
</dbReference>
<evidence type="ECO:0000313" key="1">
    <source>
        <dbReference type="EMBL" id="TRO79697.1"/>
    </source>
</evidence>
<reference evidence="1 2" key="1">
    <citation type="submission" date="2019-07" db="EMBL/GenBank/DDBJ databases">
        <title>Insights of Desulfuromonas acetexigens electromicrobiology.</title>
        <authorList>
            <person name="Katuri K."/>
            <person name="Sapireddy V."/>
            <person name="Shaw D.R."/>
            <person name="Saikaly P."/>
        </authorList>
    </citation>
    <scope>NUCLEOTIDE SEQUENCE [LARGE SCALE GENOMIC DNA]</scope>
    <source>
        <strain evidence="1 2">2873</strain>
    </source>
</reference>
<keyword evidence="2" id="KW-1185">Reference proteome</keyword>
<keyword evidence="1" id="KW-0067">ATP-binding</keyword>
<protein>
    <submittedName>
        <fullName evidence="1">ATP-binding protein</fullName>
    </submittedName>
</protein>
<dbReference type="SUPFAM" id="SSF52540">
    <property type="entry name" value="P-loop containing nucleoside triphosphate hydrolases"/>
    <property type="match status" value="1"/>
</dbReference>
<comment type="caution">
    <text evidence="1">The sequence shown here is derived from an EMBL/GenBank/DDBJ whole genome shotgun (WGS) entry which is preliminary data.</text>
</comment>
<dbReference type="PANTHER" id="PTHR42935:SF1">
    <property type="entry name" value="SLR0930 PROTEIN"/>
    <property type="match status" value="1"/>
</dbReference>
<dbReference type="EMBL" id="VJVV01000009">
    <property type="protein sequence ID" value="TRO79697.1"/>
    <property type="molecule type" value="Genomic_DNA"/>
</dbReference>
<gene>
    <name evidence="1" type="ORF">FL622_12355</name>
</gene>
<accession>A0A550J8X7</accession>
<evidence type="ECO:0000313" key="2">
    <source>
        <dbReference type="Proteomes" id="UP000317155"/>
    </source>
</evidence>
<dbReference type="OrthoDB" id="9812140at2"/>
<dbReference type="PANTHER" id="PTHR42935">
    <property type="entry name" value="SLR0930 PROTEIN"/>
    <property type="match status" value="1"/>
</dbReference>
<organism evidence="1 2">
    <name type="scientific">Trichloromonas acetexigens</name>
    <dbReference type="NCBI Taxonomy" id="38815"/>
    <lineage>
        <taxon>Bacteria</taxon>
        <taxon>Pseudomonadati</taxon>
        <taxon>Thermodesulfobacteriota</taxon>
        <taxon>Desulfuromonadia</taxon>
        <taxon>Desulfuromonadales</taxon>
        <taxon>Trichloromonadaceae</taxon>
        <taxon>Trichloromonas</taxon>
    </lineage>
</organism>
<proteinExistence type="predicted"/>
<keyword evidence="1" id="KW-0547">Nucleotide-binding</keyword>
<dbReference type="Proteomes" id="UP000317155">
    <property type="component" value="Unassembled WGS sequence"/>
</dbReference>
<sequence>MNFNSNSIDIDWSYLLDRVEHLMDLGEEFLTRKLAEYQFDPALLESIIAWRWQQENQSGYLHPIVHPDLPDHADLLGIDPVLIRLRQNTRQFVHRLPANNVLLWGARGTGKSSAVKGLLGEFAGAGLRLVEVRKEDLFQLSAITELLRPHPYRFILFCDDLSFDESEVDYRELKALLEGGIEARPENLLIYATSNRRHLMPERLSDNTGGEEIHPEEAIAEKISLSDRFGITLGFYPTTQENYLEIVRHLAHGRKLPIGEAELAAEALEWAMLRGARSGRVARQFIDDLTGRLLLPEKPKKPRRKLKSR</sequence>
<dbReference type="Pfam" id="PF05673">
    <property type="entry name" value="DUF815"/>
    <property type="match status" value="1"/>
</dbReference>
<dbReference type="CDD" id="cd00009">
    <property type="entry name" value="AAA"/>
    <property type="match status" value="1"/>
</dbReference>
<dbReference type="GO" id="GO:0005524">
    <property type="term" value="F:ATP binding"/>
    <property type="evidence" value="ECO:0007669"/>
    <property type="project" value="UniProtKB-KW"/>
</dbReference>
<name>A0A550J8X7_9BACT</name>
<dbReference type="InterPro" id="IPR027417">
    <property type="entry name" value="P-loop_NTPase"/>
</dbReference>
<dbReference type="Gene3D" id="3.40.50.300">
    <property type="entry name" value="P-loop containing nucleotide triphosphate hydrolases"/>
    <property type="match status" value="1"/>
</dbReference>
<dbReference type="AlphaFoldDB" id="A0A550J8X7"/>
<dbReference type="RefSeq" id="WP_092058762.1">
    <property type="nucleotide sequence ID" value="NZ_FOJJ01000041.1"/>
</dbReference>